<feature type="transmembrane region" description="Helical" evidence="1">
    <location>
        <begin position="71"/>
        <end position="94"/>
    </location>
</feature>
<accession>A0A375I220</accession>
<dbReference type="AlphaFoldDB" id="A0A375I220"/>
<keyword evidence="3" id="KW-1185">Reference proteome</keyword>
<dbReference type="EMBL" id="OMOH01000006">
    <property type="protein sequence ID" value="SPF68705.1"/>
    <property type="molecule type" value="Genomic_DNA"/>
</dbReference>
<gene>
    <name evidence="2" type="ORF">PROPJV5_1680</name>
</gene>
<evidence type="ECO:0000313" key="2">
    <source>
        <dbReference type="EMBL" id="SPF68705.1"/>
    </source>
</evidence>
<organism evidence="2 3">
    <name type="scientific">Propionibacterium ruminifibrarum</name>
    <dbReference type="NCBI Taxonomy" id="1962131"/>
    <lineage>
        <taxon>Bacteria</taxon>
        <taxon>Bacillati</taxon>
        <taxon>Actinomycetota</taxon>
        <taxon>Actinomycetes</taxon>
        <taxon>Propionibacteriales</taxon>
        <taxon>Propionibacteriaceae</taxon>
        <taxon>Propionibacterium</taxon>
    </lineage>
</organism>
<sequence length="95" mass="11012">MFLLVRLLSMLCSIYLWVLIARMVISWIPLLVPDFRPRGAAAAVFEAIYTVTDPPIKFVRRYIKPIRIGTIGLDVAFMVVFLAVVMLQRMVWWLV</sequence>
<dbReference type="RefSeq" id="WP_420812724.1">
    <property type="nucleotide sequence ID" value="NZ_OMOH01000006.1"/>
</dbReference>
<keyword evidence="1" id="KW-1133">Transmembrane helix</keyword>
<evidence type="ECO:0000313" key="3">
    <source>
        <dbReference type="Proteomes" id="UP000265962"/>
    </source>
</evidence>
<dbReference type="Pfam" id="PF02325">
    <property type="entry name" value="CCB3_YggT"/>
    <property type="match status" value="1"/>
</dbReference>
<feature type="transmembrane region" description="Helical" evidence="1">
    <location>
        <begin position="7"/>
        <end position="28"/>
    </location>
</feature>
<name>A0A375I220_9ACTN</name>
<dbReference type="Proteomes" id="UP000265962">
    <property type="component" value="Unassembled WGS sequence"/>
</dbReference>
<evidence type="ECO:0000256" key="1">
    <source>
        <dbReference type="SAM" id="Phobius"/>
    </source>
</evidence>
<dbReference type="GO" id="GO:0016020">
    <property type="term" value="C:membrane"/>
    <property type="evidence" value="ECO:0007669"/>
    <property type="project" value="InterPro"/>
</dbReference>
<dbReference type="InterPro" id="IPR003425">
    <property type="entry name" value="CCB3/YggT"/>
</dbReference>
<keyword evidence="1" id="KW-0812">Transmembrane</keyword>
<keyword evidence="1" id="KW-0472">Membrane</keyword>
<protein>
    <submittedName>
        <fullName evidence="2">YGGT family</fullName>
    </submittedName>
</protein>
<reference evidence="3" key="1">
    <citation type="submission" date="2018-02" db="EMBL/GenBank/DDBJ databases">
        <authorList>
            <person name="Hornung B."/>
        </authorList>
    </citation>
    <scope>NUCLEOTIDE SEQUENCE [LARGE SCALE GENOMIC DNA]</scope>
</reference>
<proteinExistence type="predicted"/>